<dbReference type="Pfam" id="PF00561">
    <property type="entry name" value="Abhydrolase_1"/>
    <property type="match status" value="1"/>
</dbReference>
<dbReference type="PANTHER" id="PTHR32268:SF15">
    <property type="entry name" value="HOMOSERINE ACETYLTRANSFERASE FAMILY PROTEIN (AFU_ORTHOLOGUE AFUA_1G15350)"/>
    <property type="match status" value="1"/>
</dbReference>
<sequence>MTTFDFFELGDFSLAGGATVPDAKLAYRTLGTLNAAKDNAILFPTFLAAPPEALDVWIGEGRPLDPTKYFIILPGHFGLSPSTSPENTPAPFERGAFPAVHISDDVIAQHRLVTEKFGISELQLILGWSVGSLQIWEWAVRFAPMVKRLASIAGSPRPRPWTKLWLRYAVEEQITSDPAWQGGFYPSIESVQAGLRRVGRVTAITAPTTGFYREGEELWRPLGFSSDGDVVSRLFEGLFIGQDPNGVIAQARKAALADPAHGGELADALGGITAKTLVAGFTGDFLFPPEESRRAAALVPGAKYQEIPSSYGHLATFALSEQDVKNVDQLLRDLLSD</sequence>
<dbReference type="PIRSF" id="PIRSF000443">
    <property type="entry name" value="Homoser_Ac_trans"/>
    <property type="match status" value="1"/>
</dbReference>
<evidence type="ECO:0000259" key="1">
    <source>
        <dbReference type="Pfam" id="PF00561"/>
    </source>
</evidence>
<dbReference type="GO" id="GO:0016787">
    <property type="term" value="F:hydrolase activity"/>
    <property type="evidence" value="ECO:0007669"/>
    <property type="project" value="UniProtKB-KW"/>
</dbReference>
<gene>
    <name evidence="2" type="ORF">ACEZDJ_10685</name>
</gene>
<dbReference type="InterPro" id="IPR008220">
    <property type="entry name" value="HAT_MetX-like"/>
</dbReference>
<reference evidence="2 3" key="1">
    <citation type="submission" date="2024-09" db="EMBL/GenBank/DDBJ databases">
        <authorList>
            <person name="Lee S.D."/>
        </authorList>
    </citation>
    <scope>NUCLEOTIDE SEQUENCE [LARGE SCALE GENOMIC DNA]</scope>
    <source>
        <strain evidence="2 3">N1-5</strain>
    </source>
</reference>
<dbReference type="InterPro" id="IPR029058">
    <property type="entry name" value="AB_hydrolase_fold"/>
</dbReference>
<feature type="domain" description="AB hydrolase-1" evidence="1">
    <location>
        <begin position="51"/>
        <end position="314"/>
    </location>
</feature>
<keyword evidence="3" id="KW-1185">Reference proteome</keyword>
<dbReference type="PANTHER" id="PTHR32268">
    <property type="entry name" value="HOMOSERINE O-ACETYLTRANSFERASE"/>
    <property type="match status" value="1"/>
</dbReference>
<evidence type="ECO:0000313" key="2">
    <source>
        <dbReference type="EMBL" id="MFC1401755.1"/>
    </source>
</evidence>
<comment type="caution">
    <text evidence="2">The sequence shown here is derived from an EMBL/GenBank/DDBJ whole genome shotgun (WGS) entry which is preliminary data.</text>
</comment>
<dbReference type="RefSeq" id="WP_030262175.1">
    <property type="nucleotide sequence ID" value="NZ_JBHEZZ010000004.1"/>
</dbReference>
<keyword evidence="2" id="KW-0378">Hydrolase</keyword>
<dbReference type="EMBL" id="JBHEZZ010000004">
    <property type="protein sequence ID" value="MFC1401755.1"/>
    <property type="molecule type" value="Genomic_DNA"/>
</dbReference>
<name>A0ABV6UJV8_9ACTN</name>
<organism evidence="2 3">
    <name type="scientific">Streptacidiphilus cavernicola</name>
    <dbReference type="NCBI Taxonomy" id="3342716"/>
    <lineage>
        <taxon>Bacteria</taxon>
        <taxon>Bacillati</taxon>
        <taxon>Actinomycetota</taxon>
        <taxon>Actinomycetes</taxon>
        <taxon>Kitasatosporales</taxon>
        <taxon>Streptomycetaceae</taxon>
        <taxon>Streptacidiphilus</taxon>
    </lineage>
</organism>
<proteinExistence type="predicted"/>
<accession>A0ABV6UJV8</accession>
<evidence type="ECO:0000313" key="3">
    <source>
        <dbReference type="Proteomes" id="UP001592528"/>
    </source>
</evidence>
<dbReference type="Proteomes" id="UP001592528">
    <property type="component" value="Unassembled WGS sequence"/>
</dbReference>
<dbReference type="SUPFAM" id="SSF53474">
    <property type="entry name" value="alpha/beta-Hydrolases"/>
    <property type="match status" value="1"/>
</dbReference>
<dbReference type="InterPro" id="IPR000073">
    <property type="entry name" value="AB_hydrolase_1"/>
</dbReference>
<protein>
    <submittedName>
        <fullName evidence="2">Alpha/beta fold hydrolase</fullName>
    </submittedName>
</protein>
<dbReference type="Gene3D" id="3.40.50.1820">
    <property type="entry name" value="alpha/beta hydrolase"/>
    <property type="match status" value="1"/>
</dbReference>